<gene>
    <name evidence="1" type="ORF">IC617_00895</name>
</gene>
<reference evidence="1" key="1">
    <citation type="submission" date="2020-09" db="EMBL/GenBank/DDBJ databases">
        <title>A novel bacterium of genus Neiella, isolated from South China Sea.</title>
        <authorList>
            <person name="Huang H."/>
            <person name="Mo K."/>
            <person name="Hu Y."/>
        </authorList>
    </citation>
    <scope>NUCLEOTIDE SEQUENCE</scope>
    <source>
        <strain evidence="1">HB171785</strain>
    </source>
</reference>
<dbReference type="EMBL" id="JACXAF010000001">
    <property type="protein sequence ID" value="MBD1387975.1"/>
    <property type="molecule type" value="Genomic_DNA"/>
</dbReference>
<evidence type="ECO:0000313" key="2">
    <source>
        <dbReference type="Proteomes" id="UP000638014"/>
    </source>
</evidence>
<keyword evidence="2" id="KW-1185">Reference proteome</keyword>
<dbReference type="Proteomes" id="UP000638014">
    <property type="component" value="Unassembled WGS sequence"/>
</dbReference>
<name>A0A8J6UKY4_9GAMM</name>
<comment type="caution">
    <text evidence="1">The sequence shown here is derived from an EMBL/GenBank/DDBJ whole genome shotgun (WGS) entry which is preliminary data.</text>
</comment>
<dbReference type="AlphaFoldDB" id="A0A8J6UKY4"/>
<protein>
    <submittedName>
        <fullName evidence="1">Uncharacterized protein</fullName>
    </submittedName>
</protein>
<sequence>MTTSEAFALLRANPNYESISDTVLQGLIECLHQTEEAVISELQLLGLKRHLKEFKQYYA</sequence>
<proteinExistence type="predicted"/>
<accession>A0A8J6UKY4</accession>
<organism evidence="1 2">
    <name type="scientific">Neiella litorisoli</name>
    <dbReference type="NCBI Taxonomy" id="2771431"/>
    <lineage>
        <taxon>Bacteria</taxon>
        <taxon>Pseudomonadati</taxon>
        <taxon>Pseudomonadota</taxon>
        <taxon>Gammaproteobacteria</taxon>
        <taxon>Alteromonadales</taxon>
        <taxon>Echinimonadaceae</taxon>
        <taxon>Neiella</taxon>
    </lineage>
</organism>
<evidence type="ECO:0000313" key="1">
    <source>
        <dbReference type="EMBL" id="MBD1387975.1"/>
    </source>
</evidence>
<dbReference type="RefSeq" id="WP_191143097.1">
    <property type="nucleotide sequence ID" value="NZ_JACXAF010000001.1"/>
</dbReference>